<dbReference type="EMBL" id="QGUI02000401">
    <property type="protein sequence ID" value="MFO7194255.1"/>
    <property type="molecule type" value="Genomic_DNA"/>
</dbReference>
<dbReference type="AlphaFoldDB" id="A0A2W4KT25"/>
<dbReference type="STRING" id="1111738.GCA_000427905_03025"/>
<evidence type="ECO:0000313" key="4">
    <source>
        <dbReference type="EMBL" id="MFO7194255.1"/>
    </source>
</evidence>
<dbReference type="PROSITE" id="PS00061">
    <property type="entry name" value="ADH_SHORT"/>
    <property type="match status" value="1"/>
</dbReference>
<sequence length="240" mass="25823">SDWSDARDLIATCVERFGRLDVLVNNAGIVRDRTMARMSEREWDDVVRVNLKGHAAPSAHAMAYWRQRAKENGEPVRASIVHTSSIGGLMPNFGQGNYTAAKLGIVALSSVLALEGSKIGVRSNAIAPSARTELAVAAMPAAVHVNQSSSTDGFDFWAPENVSPVVGWLATPSCRATGQVFYVAGNTVQLFAPPSVLRRFTASGRWTVADLERRVGADLPRWPTAIEFLESVDEAAMADG</sequence>
<evidence type="ECO:0000313" key="5">
    <source>
        <dbReference type="EMBL" id="PZM91669.1"/>
    </source>
</evidence>
<proteinExistence type="inferred from homology"/>
<dbReference type="InterPro" id="IPR036291">
    <property type="entry name" value="NAD(P)-bd_dom_sf"/>
</dbReference>
<dbReference type="EMBL" id="QGUI01000750">
    <property type="protein sequence ID" value="PZM91669.1"/>
    <property type="molecule type" value="Genomic_DNA"/>
</dbReference>
<dbReference type="PRINTS" id="PR00080">
    <property type="entry name" value="SDRFAMILY"/>
</dbReference>
<evidence type="ECO:0000256" key="3">
    <source>
        <dbReference type="RuleBase" id="RU000363"/>
    </source>
</evidence>
<evidence type="ECO:0000256" key="1">
    <source>
        <dbReference type="ARBA" id="ARBA00006484"/>
    </source>
</evidence>
<dbReference type="PRINTS" id="PR00081">
    <property type="entry name" value="GDHRDH"/>
</dbReference>
<keyword evidence="2" id="KW-0560">Oxidoreductase</keyword>
<reference evidence="5" key="1">
    <citation type="submission" date="2018-05" db="EMBL/GenBank/DDBJ databases">
        <authorList>
            <person name="Lanie J.A."/>
            <person name="Ng W.-L."/>
            <person name="Kazmierczak K.M."/>
            <person name="Andrzejewski T.M."/>
            <person name="Davidsen T.M."/>
            <person name="Wayne K.J."/>
            <person name="Tettelin H."/>
            <person name="Glass J.I."/>
            <person name="Rusch D."/>
            <person name="Podicherti R."/>
            <person name="Tsui H.-C.T."/>
            <person name="Winkler M.E."/>
        </authorList>
    </citation>
    <scope>NUCLEOTIDE SEQUENCE</scope>
    <source>
        <strain evidence="5">ZC4RG45</strain>
    </source>
</reference>
<dbReference type="InterPro" id="IPR002347">
    <property type="entry name" value="SDR_fam"/>
</dbReference>
<dbReference type="GO" id="GO:0016491">
    <property type="term" value="F:oxidoreductase activity"/>
    <property type="evidence" value="ECO:0007669"/>
    <property type="project" value="UniProtKB-KW"/>
</dbReference>
<organism evidence="5">
    <name type="scientific">Thermocrispum agreste</name>
    <dbReference type="NCBI Taxonomy" id="37925"/>
    <lineage>
        <taxon>Bacteria</taxon>
        <taxon>Bacillati</taxon>
        <taxon>Actinomycetota</taxon>
        <taxon>Actinomycetes</taxon>
        <taxon>Pseudonocardiales</taxon>
        <taxon>Pseudonocardiaceae</taxon>
        <taxon>Thermocrispum</taxon>
    </lineage>
</organism>
<evidence type="ECO:0000313" key="6">
    <source>
        <dbReference type="Proteomes" id="UP000249324"/>
    </source>
</evidence>
<dbReference type="SUPFAM" id="SSF51735">
    <property type="entry name" value="NAD(P)-binding Rossmann-fold domains"/>
    <property type="match status" value="1"/>
</dbReference>
<comment type="caution">
    <text evidence="5">The sequence shown here is derived from an EMBL/GenBank/DDBJ whole genome shotgun (WGS) entry which is preliminary data.</text>
</comment>
<reference evidence="4" key="4">
    <citation type="submission" date="2023-08" db="EMBL/GenBank/DDBJ databases">
        <authorList>
            <person name="Guima S.E.S."/>
            <person name="Martins L.F."/>
            <person name="Silva A.M."/>
            <person name="Setubal J.C."/>
        </authorList>
    </citation>
    <scope>NUCLEOTIDE SEQUENCE</scope>
    <source>
        <strain evidence="4">ZC4RG45</strain>
    </source>
</reference>
<reference evidence="4 6" key="3">
    <citation type="journal article" date="2021" name="BMC Genomics">
        <title>Genome-resolved metagenome and metatranscriptome analyses of thermophilic composting reveal key bacterial players and their metabolic interactions.</title>
        <authorList>
            <person name="Braga L.P.P."/>
            <person name="Pereira R.V."/>
            <person name="Martins L.F."/>
            <person name="Moura L.M.S."/>
            <person name="Sanchez F.B."/>
            <person name="Patane J.S.L."/>
            <person name="da Silva A.M."/>
            <person name="Setubal J.C."/>
        </authorList>
    </citation>
    <scope>NUCLEOTIDE SEQUENCE [LARGE SCALE GENOMIC DNA]</scope>
    <source>
        <strain evidence="4">ZC4RG45</strain>
    </source>
</reference>
<comment type="similarity">
    <text evidence="1 3">Belongs to the short-chain dehydrogenases/reductases (SDR) family.</text>
</comment>
<name>A0A2W4KT25_9PSEU</name>
<dbReference type="InterPro" id="IPR051687">
    <property type="entry name" value="Peroxisomal_Beta-Oxidation"/>
</dbReference>
<dbReference type="InterPro" id="IPR020904">
    <property type="entry name" value="Sc_DH/Rdtase_CS"/>
</dbReference>
<gene>
    <name evidence="4" type="ORF">DIU77_018605</name>
    <name evidence="5" type="ORF">DIU77_16575</name>
</gene>
<dbReference type="PANTHER" id="PTHR45024">
    <property type="entry name" value="DEHYDROGENASES, SHORT CHAIN"/>
    <property type="match status" value="1"/>
</dbReference>
<dbReference type="Gene3D" id="3.40.50.720">
    <property type="entry name" value="NAD(P)-binding Rossmann-like Domain"/>
    <property type="match status" value="1"/>
</dbReference>
<dbReference type="Pfam" id="PF00106">
    <property type="entry name" value="adh_short"/>
    <property type="match status" value="1"/>
</dbReference>
<reference evidence="4" key="2">
    <citation type="submission" date="2018-05" db="EMBL/GenBank/DDBJ databases">
        <authorList>
            <person name="Moura L."/>
            <person name="Setubal J.C."/>
        </authorList>
    </citation>
    <scope>NUCLEOTIDE SEQUENCE</scope>
    <source>
        <strain evidence="4">ZC4RG45</strain>
    </source>
</reference>
<evidence type="ECO:0000256" key="2">
    <source>
        <dbReference type="ARBA" id="ARBA00023002"/>
    </source>
</evidence>
<protein>
    <submittedName>
        <fullName evidence="4">SDR family NAD(P)-dependent oxidoreductase</fullName>
    </submittedName>
    <submittedName>
        <fullName evidence="5">Short-chain dehydrogenase</fullName>
    </submittedName>
</protein>
<dbReference type="Proteomes" id="UP000249324">
    <property type="component" value="Unassembled WGS sequence"/>
</dbReference>
<accession>A0A2W4KT25</accession>
<feature type="non-terminal residue" evidence="5">
    <location>
        <position position="1"/>
    </location>
</feature>
<dbReference type="PANTHER" id="PTHR45024:SF2">
    <property type="entry name" value="SCP2 DOMAIN-CONTAINING PROTEIN"/>
    <property type="match status" value="1"/>
</dbReference>